<reference evidence="3 4" key="1">
    <citation type="submission" date="2018-03" db="EMBL/GenBank/DDBJ databases">
        <title>Draft Genome Sequences of the Obligatory Marine Myxobacteria Enhygromyxa salina SWB007.</title>
        <authorList>
            <person name="Poehlein A."/>
            <person name="Moghaddam J.A."/>
            <person name="Harms H."/>
            <person name="Alanjari M."/>
            <person name="Koenig G.M."/>
            <person name="Daniel R."/>
            <person name="Schaeberle T.F."/>
        </authorList>
    </citation>
    <scope>NUCLEOTIDE SEQUENCE [LARGE SCALE GENOMIC DNA]</scope>
    <source>
        <strain evidence="3 4">SWB007</strain>
    </source>
</reference>
<name>A0A2S9YUU6_9BACT</name>
<dbReference type="GO" id="GO:0004803">
    <property type="term" value="F:transposase activity"/>
    <property type="evidence" value="ECO:0007669"/>
    <property type="project" value="InterPro"/>
</dbReference>
<dbReference type="OrthoDB" id="5493590at2"/>
<dbReference type="Gene3D" id="3.30.70.1290">
    <property type="entry name" value="Transposase IS200-like"/>
    <property type="match status" value="1"/>
</dbReference>
<sequence length="331" mass="37945">MAISNAQKQASAARRAENRARGQARPHARVRARPIHPHSSYKVTKRCLERRLFLTPGHKPAELLNLIGYLLAHTANEHGIQIHSAVFMSNHYHIDVTDPRGELVAWKQLFNSTLARALNGEHGRSGAFWANGACDTLRPTDDATFMDLVYTIANPVTAGLVKWSRKWQGFTTADWRFGETRTFKRPEDFFDPKGDMPEKVSLTLVRPPIFLELDDDALYEKLAATVREKEREIQTEFRARNRKFMTPSKVARQKWYRQVVSFEKRFTVTPKVAASCKWRRLAQLQRDREWEREYAAARASWLAGDSAAVFPAGTYWLRRFAGVTVAPHPIC</sequence>
<dbReference type="GO" id="GO:0006313">
    <property type="term" value="P:DNA transposition"/>
    <property type="evidence" value="ECO:0007669"/>
    <property type="project" value="InterPro"/>
</dbReference>
<dbReference type="InterPro" id="IPR036515">
    <property type="entry name" value="Transposase_17_sf"/>
</dbReference>
<dbReference type="InterPro" id="IPR002686">
    <property type="entry name" value="Transposase_17"/>
</dbReference>
<dbReference type="AlphaFoldDB" id="A0A2S9YUU6"/>
<accession>A0A2S9YUU6</accession>
<protein>
    <recommendedName>
        <fullName evidence="2">Transposase IS200-like domain-containing protein</fullName>
    </recommendedName>
</protein>
<gene>
    <name evidence="3" type="ORF">ENSA7_15020</name>
</gene>
<dbReference type="SMART" id="SM01321">
    <property type="entry name" value="Y1_Tnp"/>
    <property type="match status" value="1"/>
</dbReference>
<evidence type="ECO:0000313" key="3">
    <source>
        <dbReference type="EMBL" id="PRQ08868.1"/>
    </source>
</evidence>
<proteinExistence type="predicted"/>
<evidence type="ECO:0000259" key="2">
    <source>
        <dbReference type="SMART" id="SM01321"/>
    </source>
</evidence>
<evidence type="ECO:0000313" key="4">
    <source>
        <dbReference type="Proteomes" id="UP000238823"/>
    </source>
</evidence>
<dbReference type="PANTHER" id="PTHR34322:SF2">
    <property type="entry name" value="TRANSPOSASE IS200-LIKE DOMAIN-CONTAINING PROTEIN"/>
    <property type="match status" value="1"/>
</dbReference>
<feature type="region of interest" description="Disordered" evidence="1">
    <location>
        <begin position="1"/>
        <end position="36"/>
    </location>
</feature>
<evidence type="ECO:0000256" key="1">
    <source>
        <dbReference type="SAM" id="MobiDB-lite"/>
    </source>
</evidence>
<organism evidence="3 4">
    <name type="scientific">Enhygromyxa salina</name>
    <dbReference type="NCBI Taxonomy" id="215803"/>
    <lineage>
        <taxon>Bacteria</taxon>
        <taxon>Pseudomonadati</taxon>
        <taxon>Myxococcota</taxon>
        <taxon>Polyangia</taxon>
        <taxon>Nannocystales</taxon>
        <taxon>Nannocystaceae</taxon>
        <taxon>Enhygromyxa</taxon>
    </lineage>
</organism>
<dbReference type="PANTHER" id="PTHR34322">
    <property type="entry name" value="TRANSPOSASE, Y1_TNP DOMAIN-CONTAINING"/>
    <property type="match status" value="1"/>
</dbReference>
<dbReference type="GO" id="GO:0003677">
    <property type="term" value="F:DNA binding"/>
    <property type="evidence" value="ECO:0007669"/>
    <property type="project" value="InterPro"/>
</dbReference>
<dbReference type="Proteomes" id="UP000238823">
    <property type="component" value="Unassembled WGS sequence"/>
</dbReference>
<feature type="compositionally biased region" description="Basic residues" evidence="1">
    <location>
        <begin position="22"/>
        <end position="36"/>
    </location>
</feature>
<feature type="domain" description="Transposase IS200-like" evidence="2">
    <location>
        <begin position="36"/>
        <end position="154"/>
    </location>
</feature>
<dbReference type="RefSeq" id="WP_106088530.1">
    <property type="nucleotide sequence ID" value="NZ_PVNL01000035.1"/>
</dbReference>
<dbReference type="SUPFAM" id="SSF143422">
    <property type="entry name" value="Transposase IS200-like"/>
    <property type="match status" value="1"/>
</dbReference>
<dbReference type="EMBL" id="PVNL01000035">
    <property type="protein sequence ID" value="PRQ08868.1"/>
    <property type="molecule type" value="Genomic_DNA"/>
</dbReference>
<comment type="caution">
    <text evidence="3">The sequence shown here is derived from an EMBL/GenBank/DDBJ whole genome shotgun (WGS) entry which is preliminary data.</text>
</comment>